<gene>
    <name evidence="1" type="ORF">AK812_SmicGene17004</name>
</gene>
<accession>A0A1Q9DYX4</accession>
<reference evidence="1 2" key="1">
    <citation type="submission" date="2016-02" db="EMBL/GenBank/DDBJ databases">
        <title>Genome analysis of coral dinoflagellate symbionts highlights evolutionary adaptations to a symbiotic lifestyle.</title>
        <authorList>
            <person name="Aranda M."/>
            <person name="Li Y."/>
            <person name="Liew Y.J."/>
            <person name="Baumgarten S."/>
            <person name="Simakov O."/>
            <person name="Wilson M."/>
            <person name="Piel J."/>
            <person name="Ashoor H."/>
            <person name="Bougouffa S."/>
            <person name="Bajic V.B."/>
            <person name="Ryu T."/>
            <person name="Ravasi T."/>
            <person name="Bayer T."/>
            <person name="Micklem G."/>
            <person name="Kim H."/>
            <person name="Bhak J."/>
            <person name="Lajeunesse T.C."/>
            <person name="Voolstra C.R."/>
        </authorList>
    </citation>
    <scope>NUCLEOTIDE SEQUENCE [LARGE SCALE GENOMIC DNA]</scope>
    <source>
        <strain evidence="1 2">CCMP2467</strain>
    </source>
</reference>
<keyword evidence="2" id="KW-1185">Reference proteome</keyword>
<name>A0A1Q9DYX4_SYMMI</name>
<dbReference type="AlphaFoldDB" id="A0A1Q9DYX4"/>
<comment type="caution">
    <text evidence="1">The sequence shown here is derived from an EMBL/GenBank/DDBJ whole genome shotgun (WGS) entry which is preliminary data.</text>
</comment>
<sequence length="69" mass="7571">MGQRAAGSFGAVLGADAWLFQVPADLEVLLSNLSDFTKVFKQHWDDVKKNSQHYERIFSGDAPSDAASE</sequence>
<organism evidence="1 2">
    <name type="scientific">Symbiodinium microadriaticum</name>
    <name type="common">Dinoflagellate</name>
    <name type="synonym">Zooxanthella microadriatica</name>
    <dbReference type="NCBI Taxonomy" id="2951"/>
    <lineage>
        <taxon>Eukaryota</taxon>
        <taxon>Sar</taxon>
        <taxon>Alveolata</taxon>
        <taxon>Dinophyceae</taxon>
        <taxon>Suessiales</taxon>
        <taxon>Symbiodiniaceae</taxon>
        <taxon>Symbiodinium</taxon>
    </lineage>
</organism>
<proteinExistence type="predicted"/>
<dbReference type="Proteomes" id="UP000186817">
    <property type="component" value="Unassembled WGS sequence"/>
</dbReference>
<evidence type="ECO:0000313" key="1">
    <source>
        <dbReference type="EMBL" id="OLQ00347.1"/>
    </source>
</evidence>
<protein>
    <submittedName>
        <fullName evidence="1">Uncharacterized protein</fullName>
    </submittedName>
</protein>
<dbReference type="EMBL" id="LSRX01000331">
    <property type="protein sequence ID" value="OLQ00347.1"/>
    <property type="molecule type" value="Genomic_DNA"/>
</dbReference>
<evidence type="ECO:0000313" key="2">
    <source>
        <dbReference type="Proteomes" id="UP000186817"/>
    </source>
</evidence>